<dbReference type="GO" id="GO:0006935">
    <property type="term" value="P:chemotaxis"/>
    <property type="evidence" value="ECO:0007669"/>
    <property type="project" value="InterPro"/>
</dbReference>
<evidence type="ECO:0000256" key="3">
    <source>
        <dbReference type="ARBA" id="ARBA00048267"/>
    </source>
</evidence>
<dbReference type="GO" id="GO:0008984">
    <property type="term" value="F:protein-glutamate methylesterase activity"/>
    <property type="evidence" value="ECO:0007669"/>
    <property type="project" value="UniProtKB-EC"/>
</dbReference>
<dbReference type="Gene3D" id="3.40.50.180">
    <property type="entry name" value="Methylesterase CheB, C-terminal domain"/>
    <property type="match status" value="1"/>
</dbReference>
<evidence type="ECO:0000256" key="1">
    <source>
        <dbReference type="ARBA" id="ARBA00022801"/>
    </source>
</evidence>
<protein>
    <recommendedName>
        <fullName evidence="2">protein-glutamate methylesterase</fullName>
        <ecNumber evidence="2">3.1.1.61</ecNumber>
    </recommendedName>
</protein>
<evidence type="ECO:0000259" key="5">
    <source>
        <dbReference type="PROSITE" id="PS50122"/>
    </source>
</evidence>
<accession>A0A840J6I5</accession>
<name>A0A840J6I5_9PSEU</name>
<dbReference type="AlphaFoldDB" id="A0A840J6I5"/>
<dbReference type="EMBL" id="JACHMG010000001">
    <property type="protein sequence ID" value="MBB4689215.1"/>
    <property type="molecule type" value="Genomic_DNA"/>
</dbReference>
<dbReference type="PROSITE" id="PS50122">
    <property type="entry name" value="CHEB"/>
    <property type="match status" value="1"/>
</dbReference>
<dbReference type="GO" id="GO:0005737">
    <property type="term" value="C:cytoplasm"/>
    <property type="evidence" value="ECO:0007669"/>
    <property type="project" value="InterPro"/>
</dbReference>
<dbReference type="EC" id="3.1.1.61" evidence="2"/>
<dbReference type="PANTHER" id="PTHR42872:SF6">
    <property type="entry name" value="PROTEIN-GLUTAMATE METHYLESTERASE_PROTEIN-GLUTAMINE GLUTAMINASE"/>
    <property type="match status" value="1"/>
</dbReference>
<comment type="caution">
    <text evidence="4">Lacks conserved residue(s) required for the propagation of feature annotation.</text>
</comment>
<keyword evidence="1 6" id="KW-0378">Hydrolase</keyword>
<dbReference type="InterPro" id="IPR000673">
    <property type="entry name" value="Sig_transdc_resp-reg_Me-estase"/>
</dbReference>
<gene>
    <name evidence="6" type="ORF">BJY18_006700</name>
</gene>
<reference evidence="6 7" key="1">
    <citation type="submission" date="2020-08" db="EMBL/GenBank/DDBJ databases">
        <title>Sequencing the genomes of 1000 actinobacteria strains.</title>
        <authorList>
            <person name="Klenk H.-P."/>
        </authorList>
    </citation>
    <scope>NUCLEOTIDE SEQUENCE [LARGE SCALE GENOMIC DNA]</scope>
    <source>
        <strain evidence="6 7">DSM 45859</strain>
    </source>
</reference>
<feature type="domain" description="CheB-type methylesterase" evidence="5">
    <location>
        <begin position="1"/>
        <end position="190"/>
    </location>
</feature>
<comment type="caution">
    <text evidence="6">The sequence shown here is derived from an EMBL/GenBank/DDBJ whole genome shotgun (WGS) entry which is preliminary data.</text>
</comment>
<dbReference type="PIRSF" id="PIRSF036461">
    <property type="entry name" value="Chmtx_methlestr"/>
    <property type="match status" value="1"/>
</dbReference>
<evidence type="ECO:0000313" key="6">
    <source>
        <dbReference type="EMBL" id="MBB4689215.1"/>
    </source>
</evidence>
<proteinExistence type="predicted"/>
<dbReference type="PANTHER" id="PTHR42872">
    <property type="entry name" value="PROTEIN-GLUTAMATE METHYLESTERASE/PROTEIN-GLUTAMINE GLUTAMINASE"/>
    <property type="match status" value="1"/>
</dbReference>
<evidence type="ECO:0000256" key="4">
    <source>
        <dbReference type="PROSITE-ProRule" id="PRU00050"/>
    </source>
</evidence>
<dbReference type="GO" id="GO:0000156">
    <property type="term" value="F:phosphorelay response regulator activity"/>
    <property type="evidence" value="ECO:0007669"/>
    <property type="project" value="InterPro"/>
</dbReference>
<dbReference type="Pfam" id="PF01339">
    <property type="entry name" value="CheB_methylest"/>
    <property type="match status" value="1"/>
</dbReference>
<dbReference type="Proteomes" id="UP000581769">
    <property type="component" value="Unassembled WGS sequence"/>
</dbReference>
<dbReference type="CDD" id="cd16433">
    <property type="entry name" value="CheB"/>
    <property type="match status" value="1"/>
</dbReference>
<evidence type="ECO:0000313" key="7">
    <source>
        <dbReference type="Proteomes" id="UP000581769"/>
    </source>
</evidence>
<sequence length="339" mass="34820">MGVRRDLVVLGASAGGVAALRSVVAGLPADLPAAVLVTMPVAHGGGNVLAAILDRAGPLPAVTAEHGAPVTPGTIQVAPAGRHLLLADRTLVLSAGPAENGHRPAVDATFRSAAITAGPRAIGVVLSGVLDDGAAGLRALAERHGVALVQDPADAVYAGLPERALSRVPGARVLRAEAIGPAVDALTREPWEPPPVPPPAPELLLEDRIARQVPGPGITGAHTHSAGLSCPDCEGAMVWTNSAGNRFRCRIGHSWTAEALVRAQQDEYRRALEVALRALDEKASLAAALEDRSRQHGHPAVTERYAARNAEARRTADTLRRFIADAVEANAVEAGPAGG</sequence>
<dbReference type="InterPro" id="IPR011247">
    <property type="entry name" value="Chemotax_prot-Glu_Me-esterase"/>
</dbReference>
<organism evidence="6 7">
    <name type="scientific">Amycolatopsis jiangsuensis</name>
    <dbReference type="NCBI Taxonomy" id="1181879"/>
    <lineage>
        <taxon>Bacteria</taxon>
        <taxon>Bacillati</taxon>
        <taxon>Actinomycetota</taxon>
        <taxon>Actinomycetes</taxon>
        <taxon>Pseudonocardiales</taxon>
        <taxon>Pseudonocardiaceae</taxon>
        <taxon>Amycolatopsis</taxon>
    </lineage>
</organism>
<dbReference type="SUPFAM" id="SSF52738">
    <property type="entry name" value="Methylesterase CheB, C-terminal domain"/>
    <property type="match status" value="1"/>
</dbReference>
<dbReference type="RefSeq" id="WP_184783788.1">
    <property type="nucleotide sequence ID" value="NZ_JACHMG010000001.1"/>
</dbReference>
<dbReference type="InterPro" id="IPR035909">
    <property type="entry name" value="CheB_C"/>
</dbReference>
<comment type="catalytic activity">
    <reaction evidence="3">
        <text>[protein]-L-glutamate 5-O-methyl ester + H2O = L-glutamyl-[protein] + methanol + H(+)</text>
        <dbReference type="Rhea" id="RHEA:23236"/>
        <dbReference type="Rhea" id="RHEA-COMP:10208"/>
        <dbReference type="Rhea" id="RHEA-COMP:10311"/>
        <dbReference type="ChEBI" id="CHEBI:15377"/>
        <dbReference type="ChEBI" id="CHEBI:15378"/>
        <dbReference type="ChEBI" id="CHEBI:17790"/>
        <dbReference type="ChEBI" id="CHEBI:29973"/>
        <dbReference type="ChEBI" id="CHEBI:82795"/>
        <dbReference type="EC" id="3.1.1.61"/>
    </reaction>
</comment>
<evidence type="ECO:0000256" key="2">
    <source>
        <dbReference type="ARBA" id="ARBA00039140"/>
    </source>
</evidence>
<keyword evidence="7" id="KW-1185">Reference proteome</keyword>